<evidence type="ECO:0000313" key="1">
    <source>
        <dbReference type="EMBL" id="BBU69521.1"/>
    </source>
</evidence>
<dbReference type="RefSeq" id="WP_202930689.1">
    <property type="nucleotide sequence ID" value="NZ_AP019011.1"/>
</dbReference>
<proteinExistence type="predicted"/>
<evidence type="ECO:0000313" key="2">
    <source>
        <dbReference type="Proteomes" id="UP000463961"/>
    </source>
</evidence>
<sequence>MMGHHVEGISTLLDLHEQIIDQGGGYWIKIEAWQVPATADIPHGVRYSLTLHEPYGKRILGYDNAHAVKPPGKSRFSGKRLPYDHRHRHASDKGVPYEFENAHQLLSDFFKEADRALEEVRQS</sequence>
<protein>
    <submittedName>
        <fullName evidence="1">Uncharacterized protein</fullName>
    </submittedName>
</protein>
<name>A0A679I4R7_9RHOO</name>
<dbReference type="AlphaFoldDB" id="A0A679I4R7"/>
<keyword evidence="2" id="KW-1185">Reference proteome</keyword>
<organism evidence="1 2">
    <name type="scientific">Fluviibacter phosphoraccumulans</name>
    <dbReference type="NCBI Taxonomy" id="1751046"/>
    <lineage>
        <taxon>Bacteria</taxon>
        <taxon>Pseudomonadati</taxon>
        <taxon>Pseudomonadota</taxon>
        <taxon>Betaproteobacteria</taxon>
        <taxon>Rhodocyclales</taxon>
        <taxon>Fluviibacteraceae</taxon>
        <taxon>Fluviibacter</taxon>
    </lineage>
</organism>
<reference evidence="2" key="1">
    <citation type="submission" date="2020-01" db="EMBL/GenBank/DDBJ databases">
        <title>Phosphoaccumulans saitamaens gen. nov., sp. nov., a polyphosphate accumulating bacterium isolated from surface river water.</title>
        <authorList>
            <person name="Watanabe K."/>
            <person name="Suda W."/>
        </authorList>
    </citation>
    <scope>NUCLEOTIDE SEQUENCE [LARGE SCALE GENOMIC DNA]</scope>
    <source>
        <strain evidence="2">ICHIAU1</strain>
    </source>
</reference>
<accession>A0A679I4R7</accession>
<dbReference type="Proteomes" id="UP000463961">
    <property type="component" value="Chromosome"/>
</dbReference>
<dbReference type="Pfam" id="PF20126">
    <property type="entry name" value="TumE"/>
    <property type="match status" value="1"/>
</dbReference>
<dbReference type="InterPro" id="IPR045397">
    <property type="entry name" value="TumE-like"/>
</dbReference>
<dbReference type="EMBL" id="AP022345">
    <property type="protein sequence ID" value="BBU69521.1"/>
    <property type="molecule type" value="Genomic_DNA"/>
</dbReference>
<gene>
    <name evidence="1" type="ORF">ICHIAU1_18040</name>
</gene>